<dbReference type="EMBL" id="CP040078">
    <property type="protein sequence ID" value="QCP54492.1"/>
    <property type="molecule type" value="Genomic_DNA"/>
</dbReference>
<dbReference type="Proteomes" id="UP000298656">
    <property type="component" value="Chromosome 2"/>
</dbReference>
<accession>A0A4P8IYR7</accession>
<gene>
    <name evidence="1" type="ORF">FAZ95_36975</name>
</gene>
<keyword evidence="2" id="KW-1185">Reference proteome</keyword>
<sequence>MHLAKPAAPRNTEVNVTPLDFQSNLAMLLRDLPRGMTADLDDGVVAYWDGHKLVFAFLRDNGSGLIEEEFDLADFLWSEWAASCAAWLAAPHFSVRDEVSLWLKDAPPHDAG</sequence>
<name>A0A4P8IYR7_9BURK</name>
<dbReference type="KEGG" id="tvl:FAZ95_36975"/>
<proteinExistence type="predicted"/>
<evidence type="ECO:0000313" key="1">
    <source>
        <dbReference type="EMBL" id="QCP54492.1"/>
    </source>
</evidence>
<reference evidence="1 2" key="1">
    <citation type="submission" date="2019-05" db="EMBL/GenBank/DDBJ databases">
        <title>Burkholderia sp. DHOD12, isolated from subtropical forest soil.</title>
        <authorList>
            <person name="Gao Z.-H."/>
            <person name="Qiu L.-H."/>
        </authorList>
    </citation>
    <scope>NUCLEOTIDE SEQUENCE [LARGE SCALE GENOMIC DNA]</scope>
    <source>
        <strain evidence="1 2">DHOD12</strain>
    </source>
</reference>
<protein>
    <submittedName>
        <fullName evidence="1">Uncharacterized protein</fullName>
    </submittedName>
</protein>
<dbReference type="AlphaFoldDB" id="A0A4P8IYR7"/>
<dbReference type="OrthoDB" id="8967028at2"/>
<evidence type="ECO:0000313" key="2">
    <source>
        <dbReference type="Proteomes" id="UP000298656"/>
    </source>
</evidence>
<organism evidence="1 2">
    <name type="scientific">Trinickia violacea</name>
    <dbReference type="NCBI Taxonomy" id="2571746"/>
    <lineage>
        <taxon>Bacteria</taxon>
        <taxon>Pseudomonadati</taxon>
        <taxon>Pseudomonadota</taxon>
        <taxon>Betaproteobacteria</taxon>
        <taxon>Burkholderiales</taxon>
        <taxon>Burkholderiaceae</taxon>
        <taxon>Trinickia</taxon>
    </lineage>
</organism>